<dbReference type="Gene3D" id="3.30.230.10">
    <property type="match status" value="1"/>
</dbReference>
<evidence type="ECO:0000313" key="5">
    <source>
        <dbReference type="EMBL" id="KJE94467.1"/>
    </source>
</evidence>
<dbReference type="InterPro" id="IPR023035">
    <property type="entry name" value="Ribosomal_uS9_bac/plastid"/>
</dbReference>
<protein>
    <recommendedName>
        <fullName evidence="7">Ribosomal protein S9</fullName>
    </recommendedName>
</protein>
<evidence type="ECO:0000256" key="4">
    <source>
        <dbReference type="SAM" id="MobiDB-lite"/>
    </source>
</evidence>
<dbReference type="PANTHER" id="PTHR21569">
    <property type="entry name" value="RIBOSOMAL PROTEIN S9"/>
    <property type="match status" value="1"/>
</dbReference>
<sequence>MLSLVRRRLLSTTTSTSVAAAAAAATTRAMAHTKAAAAAPPVALPRGFGWTSQQAAVEALLPEGLVDTLNANRASALGVAQDQQQPSARTKPEGVSMEDWVQGEQQRVADRARARVKTQLLADTTLTQLSQGWEKIKALADTELHIYNLLFGVNPPYPGAFFDLPNEVVTRRLKYLFPTMLKPPQVDASSRRPHHGMKNQLTDRPTSLAHFTGQPAINDKLFELDAIYDRLSRDAYPPVRAAQHLHAFTGSMLSANMFAVEGARALDGAKLPSRQNENCMDEVVFRAALDIDRVLTPALNDTVLGIPQLLQAHLDSLAAAEKPADATPASLLYQLFLAPSALPGNAHQVTILRGLVIEQLRVRQSDRSVRAGHNPFVVLDRGTLVPVTFTDASAGSEEPKLLRITDEVLLGTAESSVLPCEPTLYDVLMAVAHRAALLFPSFEAFPSITHDGKLTYEAARWHVATHLGEEGARAFDHVVDQISLAVPFGPRDGSWQEPAAEYRALAATGAAGVPSTSLLQRIASATPHSVLVRARPRTPTTGWLRREALEQQLSMPLSMAMHRRVTLRLTKIARLPNGHIVSNYLNDHRESRRASSARAGERKAHPGNSVVTSGRRKASVAVVRLTRSANVDGTITVNGQPLGKYFNVPVPIRTAILPLELTGTLGFFNVNATVKGGGLTGHAGAIREGIMQGIIRFFPEFRPLFRKTGLLTLDRRKVECKKPGRKKARRAFQWVKR</sequence>
<dbReference type="Proteomes" id="UP000008743">
    <property type="component" value="Unassembled WGS sequence"/>
</dbReference>
<evidence type="ECO:0000313" key="6">
    <source>
        <dbReference type="Proteomes" id="UP000008743"/>
    </source>
</evidence>
<evidence type="ECO:0008006" key="7">
    <source>
        <dbReference type="Google" id="ProtNLM"/>
    </source>
</evidence>
<keyword evidence="6" id="KW-1185">Reference proteome</keyword>
<gene>
    <name evidence="5" type="ORF">CAOG_008860</name>
</gene>
<dbReference type="NCBIfam" id="NF001099">
    <property type="entry name" value="PRK00132.1"/>
    <property type="match status" value="1"/>
</dbReference>
<reference evidence="6" key="1">
    <citation type="submission" date="2011-02" db="EMBL/GenBank/DDBJ databases">
        <title>The Genome Sequence of Capsaspora owczarzaki ATCC 30864.</title>
        <authorList>
            <person name="Russ C."/>
            <person name="Cuomo C."/>
            <person name="Burger G."/>
            <person name="Gray M.W."/>
            <person name="Holland P.W.H."/>
            <person name="King N."/>
            <person name="Lang F.B.F."/>
            <person name="Roger A.J."/>
            <person name="Ruiz-Trillo I."/>
            <person name="Young S.K."/>
            <person name="Zeng Q."/>
            <person name="Gargeya S."/>
            <person name="Alvarado L."/>
            <person name="Berlin A."/>
            <person name="Chapman S.B."/>
            <person name="Chen Z."/>
            <person name="Freedman E."/>
            <person name="Gellesch M."/>
            <person name="Goldberg J."/>
            <person name="Griggs A."/>
            <person name="Gujja S."/>
            <person name="Heilman E."/>
            <person name="Heiman D."/>
            <person name="Howarth C."/>
            <person name="Mehta T."/>
            <person name="Neiman D."/>
            <person name="Pearson M."/>
            <person name="Roberts A."/>
            <person name="Saif S."/>
            <person name="Shea T."/>
            <person name="Shenoy N."/>
            <person name="Sisk P."/>
            <person name="Stolte C."/>
            <person name="Sykes S."/>
            <person name="White J."/>
            <person name="Yandava C."/>
            <person name="Haas B."/>
            <person name="Nusbaum C."/>
            <person name="Birren B."/>
        </authorList>
    </citation>
    <scope>NUCLEOTIDE SEQUENCE</scope>
    <source>
        <strain evidence="6">ATCC 30864</strain>
    </source>
</reference>
<organism evidence="5 6">
    <name type="scientific">Capsaspora owczarzaki (strain ATCC 30864)</name>
    <dbReference type="NCBI Taxonomy" id="595528"/>
    <lineage>
        <taxon>Eukaryota</taxon>
        <taxon>Filasterea</taxon>
        <taxon>Capsaspora</taxon>
    </lineage>
</organism>
<dbReference type="InterPro" id="IPR020568">
    <property type="entry name" value="Ribosomal_Su5_D2-typ_SF"/>
</dbReference>
<feature type="region of interest" description="Disordered" evidence="4">
    <location>
        <begin position="77"/>
        <end position="97"/>
    </location>
</feature>
<dbReference type="InterPro" id="IPR000754">
    <property type="entry name" value="Ribosomal_uS9"/>
</dbReference>
<feature type="compositionally biased region" description="Basic and acidic residues" evidence="4">
    <location>
        <begin position="586"/>
        <end position="604"/>
    </location>
</feature>
<keyword evidence="2" id="KW-0689">Ribosomal protein</keyword>
<accession>A0A0D2VTA5</accession>
<keyword evidence="3" id="KW-0687">Ribonucleoprotein</keyword>
<dbReference type="PANTHER" id="PTHR21569:SF1">
    <property type="entry name" value="SMALL RIBOSOMAL SUBUNIT PROTEIN US9M"/>
    <property type="match status" value="1"/>
</dbReference>
<dbReference type="SUPFAM" id="SSF54211">
    <property type="entry name" value="Ribosomal protein S5 domain 2-like"/>
    <property type="match status" value="1"/>
</dbReference>
<dbReference type="eggNOG" id="KOG1697">
    <property type="taxonomic scope" value="Eukaryota"/>
</dbReference>
<dbReference type="AlphaFoldDB" id="A0A0D2VTA5"/>
<dbReference type="GO" id="GO:0006412">
    <property type="term" value="P:translation"/>
    <property type="evidence" value="ECO:0007669"/>
    <property type="project" value="InterPro"/>
</dbReference>
<dbReference type="GO" id="GO:0003735">
    <property type="term" value="F:structural constituent of ribosome"/>
    <property type="evidence" value="ECO:0007669"/>
    <property type="project" value="InterPro"/>
</dbReference>
<dbReference type="RefSeq" id="XP_011270514.1">
    <property type="nucleotide sequence ID" value="XM_011272212.1"/>
</dbReference>
<dbReference type="PROSITE" id="PS51318">
    <property type="entry name" value="TAT"/>
    <property type="match status" value="1"/>
</dbReference>
<feature type="region of interest" description="Disordered" evidence="4">
    <location>
        <begin position="586"/>
        <end position="613"/>
    </location>
</feature>
<dbReference type="OrthoDB" id="10254627at2759"/>
<evidence type="ECO:0000256" key="2">
    <source>
        <dbReference type="ARBA" id="ARBA00022980"/>
    </source>
</evidence>
<evidence type="ECO:0000256" key="1">
    <source>
        <dbReference type="ARBA" id="ARBA00005251"/>
    </source>
</evidence>
<evidence type="ECO:0000256" key="3">
    <source>
        <dbReference type="ARBA" id="ARBA00023274"/>
    </source>
</evidence>
<name>A0A0D2VTA5_CAPO3</name>
<dbReference type="GO" id="GO:0003723">
    <property type="term" value="F:RNA binding"/>
    <property type="evidence" value="ECO:0007669"/>
    <property type="project" value="TreeGrafter"/>
</dbReference>
<dbReference type="Pfam" id="PF00380">
    <property type="entry name" value="Ribosomal_S9"/>
    <property type="match status" value="1"/>
</dbReference>
<comment type="similarity">
    <text evidence="1">Belongs to the universal ribosomal protein uS9 family.</text>
</comment>
<dbReference type="InterPro" id="IPR014721">
    <property type="entry name" value="Ribsml_uS5_D2-typ_fold_subgr"/>
</dbReference>
<dbReference type="EMBL" id="KE346367">
    <property type="protein sequence ID" value="KJE94467.1"/>
    <property type="molecule type" value="Genomic_DNA"/>
</dbReference>
<dbReference type="STRING" id="595528.A0A0D2VTA5"/>
<dbReference type="InParanoid" id="A0A0D2VTA5"/>
<dbReference type="InterPro" id="IPR006311">
    <property type="entry name" value="TAT_signal"/>
</dbReference>
<proteinExistence type="inferred from homology"/>
<dbReference type="GO" id="GO:0005763">
    <property type="term" value="C:mitochondrial small ribosomal subunit"/>
    <property type="evidence" value="ECO:0007669"/>
    <property type="project" value="TreeGrafter"/>
</dbReference>